<name>M7BNT3_CHEMY</name>
<proteinExistence type="predicted"/>
<accession>M7BNT3</accession>
<protein>
    <submittedName>
        <fullName evidence="1">Uncharacterized protein</fullName>
    </submittedName>
</protein>
<organism evidence="1 2">
    <name type="scientific">Chelonia mydas</name>
    <name type="common">Green sea-turtle</name>
    <name type="synonym">Chelonia agassizi</name>
    <dbReference type="NCBI Taxonomy" id="8469"/>
    <lineage>
        <taxon>Eukaryota</taxon>
        <taxon>Metazoa</taxon>
        <taxon>Chordata</taxon>
        <taxon>Craniata</taxon>
        <taxon>Vertebrata</taxon>
        <taxon>Euteleostomi</taxon>
        <taxon>Archelosauria</taxon>
        <taxon>Testudinata</taxon>
        <taxon>Testudines</taxon>
        <taxon>Cryptodira</taxon>
        <taxon>Durocryptodira</taxon>
        <taxon>Americhelydia</taxon>
        <taxon>Chelonioidea</taxon>
        <taxon>Cheloniidae</taxon>
        <taxon>Chelonia</taxon>
    </lineage>
</organism>
<dbReference type="AlphaFoldDB" id="M7BNT3"/>
<dbReference type="Proteomes" id="UP000031443">
    <property type="component" value="Unassembled WGS sequence"/>
</dbReference>
<reference evidence="2" key="1">
    <citation type="journal article" date="2013" name="Nat. Genet.">
        <title>The draft genomes of soft-shell turtle and green sea turtle yield insights into the development and evolution of the turtle-specific body plan.</title>
        <authorList>
            <person name="Wang Z."/>
            <person name="Pascual-Anaya J."/>
            <person name="Zadissa A."/>
            <person name="Li W."/>
            <person name="Niimura Y."/>
            <person name="Huang Z."/>
            <person name="Li C."/>
            <person name="White S."/>
            <person name="Xiong Z."/>
            <person name="Fang D."/>
            <person name="Wang B."/>
            <person name="Ming Y."/>
            <person name="Chen Y."/>
            <person name="Zheng Y."/>
            <person name="Kuraku S."/>
            <person name="Pignatelli M."/>
            <person name="Herrero J."/>
            <person name="Beal K."/>
            <person name="Nozawa M."/>
            <person name="Li Q."/>
            <person name="Wang J."/>
            <person name="Zhang H."/>
            <person name="Yu L."/>
            <person name="Shigenobu S."/>
            <person name="Wang J."/>
            <person name="Liu J."/>
            <person name="Flicek P."/>
            <person name="Searle S."/>
            <person name="Wang J."/>
            <person name="Kuratani S."/>
            <person name="Yin Y."/>
            <person name="Aken B."/>
            <person name="Zhang G."/>
            <person name="Irie N."/>
        </authorList>
    </citation>
    <scope>NUCLEOTIDE SEQUENCE [LARGE SCALE GENOMIC DNA]</scope>
</reference>
<dbReference type="EMBL" id="KB518250">
    <property type="protein sequence ID" value="EMP38904.1"/>
    <property type="molecule type" value="Genomic_DNA"/>
</dbReference>
<keyword evidence="2" id="KW-1185">Reference proteome</keyword>
<evidence type="ECO:0000313" key="2">
    <source>
        <dbReference type="Proteomes" id="UP000031443"/>
    </source>
</evidence>
<gene>
    <name evidence="1" type="ORF">UY3_03861</name>
</gene>
<evidence type="ECO:0000313" key="1">
    <source>
        <dbReference type="EMBL" id="EMP38904.1"/>
    </source>
</evidence>
<sequence length="93" mass="10381">MGTMDLDYAVDNEPIPETDWDAKTLPAEKMPKMSLALRYSSYANNVGRLRSTYPSVFTALCRHSPVDFPYSAWKAGVLGSSRERSAVNLVDLH</sequence>